<gene>
    <name evidence="2" type="ORF">BDV95DRAFT_567780</name>
</gene>
<keyword evidence="3" id="KW-1185">Reference proteome</keyword>
<dbReference type="EMBL" id="JAADJZ010000007">
    <property type="protein sequence ID" value="KAF2873799.1"/>
    <property type="molecule type" value="Genomic_DNA"/>
</dbReference>
<protein>
    <submittedName>
        <fullName evidence="2">Uncharacterized protein</fullName>
    </submittedName>
</protein>
<feature type="signal peptide" evidence="1">
    <location>
        <begin position="1"/>
        <end position="19"/>
    </location>
</feature>
<evidence type="ECO:0000313" key="2">
    <source>
        <dbReference type="EMBL" id="KAF2873799.1"/>
    </source>
</evidence>
<evidence type="ECO:0000313" key="3">
    <source>
        <dbReference type="Proteomes" id="UP000481861"/>
    </source>
</evidence>
<name>A0A7C8MBP1_9PLEO</name>
<accession>A0A7C8MBP1</accession>
<feature type="chain" id="PRO_5028822876" evidence="1">
    <location>
        <begin position="20"/>
        <end position="112"/>
    </location>
</feature>
<proteinExistence type="predicted"/>
<organism evidence="2 3">
    <name type="scientific">Massariosphaeria phaeospora</name>
    <dbReference type="NCBI Taxonomy" id="100035"/>
    <lineage>
        <taxon>Eukaryota</taxon>
        <taxon>Fungi</taxon>
        <taxon>Dikarya</taxon>
        <taxon>Ascomycota</taxon>
        <taxon>Pezizomycotina</taxon>
        <taxon>Dothideomycetes</taxon>
        <taxon>Pleosporomycetidae</taxon>
        <taxon>Pleosporales</taxon>
        <taxon>Pleosporales incertae sedis</taxon>
        <taxon>Massariosphaeria</taxon>
    </lineage>
</organism>
<dbReference type="Proteomes" id="UP000481861">
    <property type="component" value="Unassembled WGS sequence"/>
</dbReference>
<dbReference type="AlphaFoldDB" id="A0A7C8MBP1"/>
<evidence type="ECO:0000256" key="1">
    <source>
        <dbReference type="SAM" id="SignalP"/>
    </source>
</evidence>
<sequence>MFFAEALLVALSAVSMASAATLHISSGCIFVDGKAACNNSNRLDVNGDVEILCDIRKESDGTSAYRRLLVEIPQQRTDVYFAENCLYGTKDHSIPLGCASALARKKVSDVYG</sequence>
<comment type="caution">
    <text evidence="2">The sequence shown here is derived from an EMBL/GenBank/DDBJ whole genome shotgun (WGS) entry which is preliminary data.</text>
</comment>
<reference evidence="2 3" key="1">
    <citation type="submission" date="2020-01" db="EMBL/GenBank/DDBJ databases">
        <authorList>
            <consortium name="DOE Joint Genome Institute"/>
            <person name="Haridas S."/>
            <person name="Albert R."/>
            <person name="Binder M."/>
            <person name="Bloem J."/>
            <person name="Labutti K."/>
            <person name="Salamov A."/>
            <person name="Andreopoulos B."/>
            <person name="Baker S.E."/>
            <person name="Barry K."/>
            <person name="Bills G."/>
            <person name="Bluhm B.H."/>
            <person name="Cannon C."/>
            <person name="Castanera R."/>
            <person name="Culley D.E."/>
            <person name="Daum C."/>
            <person name="Ezra D."/>
            <person name="Gonzalez J.B."/>
            <person name="Henrissat B."/>
            <person name="Kuo A."/>
            <person name="Liang C."/>
            <person name="Lipzen A."/>
            <person name="Lutzoni F."/>
            <person name="Magnuson J."/>
            <person name="Mondo S."/>
            <person name="Nolan M."/>
            <person name="Ohm R."/>
            <person name="Pangilinan J."/>
            <person name="Park H.-J.H."/>
            <person name="Ramirez L."/>
            <person name="Alfaro M."/>
            <person name="Sun H."/>
            <person name="Tritt A."/>
            <person name="Yoshinaga Y."/>
            <person name="Zwiers L.-H.L."/>
            <person name="Turgeon B.G."/>
            <person name="Goodwin S.B."/>
            <person name="Spatafora J.W."/>
            <person name="Crous P.W."/>
            <person name="Grigoriev I.V."/>
        </authorList>
    </citation>
    <scope>NUCLEOTIDE SEQUENCE [LARGE SCALE GENOMIC DNA]</scope>
    <source>
        <strain evidence="2 3">CBS 611.86</strain>
    </source>
</reference>
<keyword evidence="1" id="KW-0732">Signal</keyword>